<gene>
    <name evidence="1" type="ORF">J4E00_22545</name>
</gene>
<name>A0ABS3QKT0_9BACT</name>
<dbReference type="EMBL" id="JAGETZ010000013">
    <property type="protein sequence ID" value="MBO2011861.1"/>
    <property type="molecule type" value="Genomic_DNA"/>
</dbReference>
<comment type="caution">
    <text evidence="1">The sequence shown here is derived from an EMBL/GenBank/DDBJ whole genome shotgun (WGS) entry which is preliminary data.</text>
</comment>
<evidence type="ECO:0000313" key="1">
    <source>
        <dbReference type="EMBL" id="MBO2011861.1"/>
    </source>
</evidence>
<accession>A0ABS3QKT0</accession>
<reference evidence="1 2" key="1">
    <citation type="submission" date="2021-03" db="EMBL/GenBank/DDBJ databases">
        <authorList>
            <person name="Kim M.K."/>
        </authorList>
    </citation>
    <scope>NUCLEOTIDE SEQUENCE [LARGE SCALE GENOMIC DNA]</scope>
    <source>
        <strain evidence="1 2">BT442</strain>
    </source>
</reference>
<sequence>MALKADGSLYAWG</sequence>
<protein>
    <submittedName>
        <fullName evidence="1">Uncharacterized protein</fullName>
    </submittedName>
</protein>
<dbReference type="Proteomes" id="UP000664369">
    <property type="component" value="Unassembled WGS sequence"/>
</dbReference>
<keyword evidence="2" id="KW-1185">Reference proteome</keyword>
<organism evidence="1 2">
    <name type="scientific">Hymenobacter negativus</name>
    <dbReference type="NCBI Taxonomy" id="2795026"/>
    <lineage>
        <taxon>Bacteria</taxon>
        <taxon>Pseudomonadati</taxon>
        <taxon>Bacteroidota</taxon>
        <taxon>Cytophagia</taxon>
        <taxon>Cytophagales</taxon>
        <taxon>Hymenobacteraceae</taxon>
        <taxon>Hymenobacter</taxon>
    </lineage>
</organism>
<evidence type="ECO:0000313" key="2">
    <source>
        <dbReference type="Proteomes" id="UP000664369"/>
    </source>
</evidence>
<proteinExistence type="predicted"/>